<dbReference type="GO" id="GO:0006355">
    <property type="term" value="P:regulation of DNA-templated transcription"/>
    <property type="evidence" value="ECO:0007669"/>
    <property type="project" value="InterPro"/>
</dbReference>
<evidence type="ECO:0000256" key="4">
    <source>
        <dbReference type="SAM" id="Phobius"/>
    </source>
</evidence>
<evidence type="ECO:0000313" key="6">
    <source>
        <dbReference type="EMBL" id="PRX53960.1"/>
    </source>
</evidence>
<dbReference type="InterPro" id="IPR000792">
    <property type="entry name" value="Tscrpt_reg_LuxR_C"/>
</dbReference>
<gene>
    <name evidence="6" type="ORF">CLV81_2353</name>
</gene>
<evidence type="ECO:0000256" key="3">
    <source>
        <dbReference type="ARBA" id="ARBA00023163"/>
    </source>
</evidence>
<feature type="domain" description="HTH luxR-type" evidence="5">
    <location>
        <begin position="71"/>
        <end position="136"/>
    </location>
</feature>
<dbReference type="SMART" id="SM00421">
    <property type="entry name" value="HTH_LUXR"/>
    <property type="match status" value="1"/>
</dbReference>
<feature type="transmembrane region" description="Helical" evidence="4">
    <location>
        <begin position="42"/>
        <end position="61"/>
    </location>
</feature>
<dbReference type="OrthoDB" id="9795108at2"/>
<dbReference type="Pfam" id="PF00196">
    <property type="entry name" value="GerE"/>
    <property type="match status" value="1"/>
</dbReference>
<evidence type="ECO:0000259" key="5">
    <source>
        <dbReference type="PROSITE" id="PS50043"/>
    </source>
</evidence>
<dbReference type="Proteomes" id="UP000237640">
    <property type="component" value="Unassembled WGS sequence"/>
</dbReference>
<dbReference type="PROSITE" id="PS00622">
    <property type="entry name" value="HTH_LUXR_1"/>
    <property type="match status" value="1"/>
</dbReference>
<dbReference type="InterPro" id="IPR016032">
    <property type="entry name" value="Sig_transdc_resp-reg_C-effctor"/>
</dbReference>
<protein>
    <submittedName>
        <fullName evidence="6">Regulatory LuxR family protein</fullName>
    </submittedName>
</protein>
<dbReference type="PROSITE" id="PS50043">
    <property type="entry name" value="HTH_LUXR_2"/>
    <property type="match status" value="1"/>
</dbReference>
<keyword evidence="4" id="KW-1133">Transmembrane helix</keyword>
<proteinExistence type="predicted"/>
<dbReference type="AlphaFoldDB" id="A0A2T0M902"/>
<dbReference type="RefSeq" id="WP_158259120.1">
    <property type="nucleotide sequence ID" value="NZ_PVYX01000002.1"/>
</dbReference>
<keyword evidence="4" id="KW-0472">Membrane</keyword>
<dbReference type="PRINTS" id="PR00038">
    <property type="entry name" value="HTHLUXR"/>
</dbReference>
<dbReference type="PANTHER" id="PTHR44688:SF16">
    <property type="entry name" value="DNA-BINDING TRANSCRIPTIONAL ACTIVATOR DEVR_DOSR"/>
    <property type="match status" value="1"/>
</dbReference>
<dbReference type="Gene3D" id="1.10.10.10">
    <property type="entry name" value="Winged helix-like DNA-binding domain superfamily/Winged helix DNA-binding domain"/>
    <property type="match status" value="1"/>
</dbReference>
<dbReference type="CDD" id="cd06170">
    <property type="entry name" value="LuxR_C_like"/>
    <property type="match status" value="1"/>
</dbReference>
<keyword evidence="1" id="KW-0805">Transcription regulation</keyword>
<sequence>MIKIIRENKLLIFLTVLVTLGVLVFNVFHYSTSYGIVEINNVNSLLLVPFILLVCGLGMVLGTTKNTDEIENAYQNQLSEREQQVIELICLGKKNQDIANELFVDITTIKTHINRIYKKTGVKNRRELKFYGKRVLQKSGNQ</sequence>
<dbReference type="GO" id="GO:0003677">
    <property type="term" value="F:DNA binding"/>
    <property type="evidence" value="ECO:0007669"/>
    <property type="project" value="UniProtKB-KW"/>
</dbReference>
<dbReference type="SUPFAM" id="SSF46894">
    <property type="entry name" value="C-terminal effector domain of the bipartite response regulators"/>
    <property type="match status" value="1"/>
</dbReference>
<keyword evidence="2" id="KW-0238">DNA-binding</keyword>
<evidence type="ECO:0000313" key="7">
    <source>
        <dbReference type="Proteomes" id="UP000237640"/>
    </source>
</evidence>
<keyword evidence="3" id="KW-0804">Transcription</keyword>
<feature type="transmembrane region" description="Helical" evidence="4">
    <location>
        <begin position="12"/>
        <end position="30"/>
    </location>
</feature>
<accession>A0A2T0M902</accession>
<dbReference type="EMBL" id="PVYX01000002">
    <property type="protein sequence ID" value="PRX53960.1"/>
    <property type="molecule type" value="Genomic_DNA"/>
</dbReference>
<organism evidence="6 7">
    <name type="scientific">Flagellimonas meridianipacifica</name>
    <dbReference type="NCBI Taxonomy" id="1080225"/>
    <lineage>
        <taxon>Bacteria</taxon>
        <taxon>Pseudomonadati</taxon>
        <taxon>Bacteroidota</taxon>
        <taxon>Flavobacteriia</taxon>
        <taxon>Flavobacteriales</taxon>
        <taxon>Flavobacteriaceae</taxon>
        <taxon>Flagellimonas</taxon>
    </lineage>
</organism>
<dbReference type="InterPro" id="IPR036388">
    <property type="entry name" value="WH-like_DNA-bd_sf"/>
</dbReference>
<dbReference type="PANTHER" id="PTHR44688">
    <property type="entry name" value="DNA-BINDING TRANSCRIPTIONAL ACTIVATOR DEVR_DOSR"/>
    <property type="match status" value="1"/>
</dbReference>
<comment type="caution">
    <text evidence="6">The sequence shown here is derived from an EMBL/GenBank/DDBJ whole genome shotgun (WGS) entry which is preliminary data.</text>
</comment>
<name>A0A2T0M902_9FLAO</name>
<evidence type="ECO:0000256" key="2">
    <source>
        <dbReference type="ARBA" id="ARBA00023125"/>
    </source>
</evidence>
<keyword evidence="7" id="KW-1185">Reference proteome</keyword>
<evidence type="ECO:0000256" key="1">
    <source>
        <dbReference type="ARBA" id="ARBA00023015"/>
    </source>
</evidence>
<keyword evidence="4" id="KW-0812">Transmembrane</keyword>
<reference evidence="6 7" key="1">
    <citation type="submission" date="2018-03" db="EMBL/GenBank/DDBJ databases">
        <title>Genomic Encyclopedia of Archaeal and Bacterial Type Strains, Phase II (KMG-II): from individual species to whole genera.</title>
        <authorList>
            <person name="Goeker M."/>
        </authorList>
    </citation>
    <scope>NUCLEOTIDE SEQUENCE [LARGE SCALE GENOMIC DNA]</scope>
    <source>
        <strain evidence="6 7">DSM 25027</strain>
    </source>
</reference>